<feature type="domain" description="NAA35-like N-terminal" evidence="4">
    <location>
        <begin position="33"/>
        <end position="204"/>
    </location>
</feature>
<reference evidence="6" key="1">
    <citation type="submission" date="2013-12" db="EMBL/GenBank/DDBJ databases">
        <authorList>
            <person name="Genoscope - CEA"/>
        </authorList>
    </citation>
    <scope>NUCLEOTIDE SEQUENCE</scope>
    <source>
        <strain evidence="6">CBS 1993</strain>
    </source>
</reference>
<dbReference type="InterPro" id="IPR057983">
    <property type="entry name" value="NAA35-like_N"/>
</dbReference>
<protein>
    <submittedName>
        <fullName evidence="6">Uncharacterized protein</fullName>
    </submittedName>
</protein>
<comment type="similarity">
    <text evidence="2">Belongs to the MAK10 family.</text>
</comment>
<dbReference type="Pfam" id="PF25789">
    <property type="entry name" value="TPR_NAA35"/>
    <property type="match status" value="1"/>
</dbReference>
<dbReference type="EMBL" id="HG793125">
    <property type="protein sequence ID" value="CDK24722.1"/>
    <property type="molecule type" value="Genomic_DNA"/>
</dbReference>
<dbReference type="InterPro" id="IPR057982">
    <property type="entry name" value="TPR_NAA35"/>
</dbReference>
<evidence type="ECO:0000313" key="6">
    <source>
        <dbReference type="EMBL" id="CDK24722.1"/>
    </source>
</evidence>
<dbReference type="RefSeq" id="XP_022456738.1">
    <property type="nucleotide sequence ID" value="XM_022605251.1"/>
</dbReference>
<dbReference type="Proteomes" id="UP000019384">
    <property type="component" value="Unassembled WGS sequence"/>
</dbReference>
<evidence type="ECO:0000256" key="2">
    <source>
        <dbReference type="ARBA" id="ARBA00006289"/>
    </source>
</evidence>
<dbReference type="GeneID" id="34518126"/>
<evidence type="ECO:0000259" key="5">
    <source>
        <dbReference type="Pfam" id="PF25789"/>
    </source>
</evidence>
<evidence type="ECO:0000259" key="4">
    <source>
        <dbReference type="Pfam" id="PF04112"/>
    </source>
</evidence>
<accession>W6MJQ0</accession>
<feature type="domain" description="NAA35-like TPR repeats" evidence="5">
    <location>
        <begin position="359"/>
        <end position="794"/>
    </location>
</feature>
<dbReference type="OrthoDB" id="269405at2759"/>
<sequence length="798" mass="90730">MTGDTTKMVLDYKNKFILLITNTVPFHIVIKHGEIVKSPAFSLLEGTNALEVLNSKLDTGIIELTASEANFDVTLPRDVDSVCSIFNEILKSLATWLDNSSLSITLLSCRYVEELQVNCTKYGISDINQLGFFPPKEQAQISPDESDEYLLVHKVLRAYTIGISKFVNFVLTLGQAGVIYNDEDLNVQTMDLDYCNKIEMIDVIDLVDEASEWLGTHEAEGYAVLIQFMHLLSTLLSIPSVLSRRLELYLPENSRLDLSFLELGEQIALDLQKNADFFEALPKVEGCFSVGAQKRLSNRSPPKPLTMDSHALAYSELARLFKDTKRAMSVVNVQNIGQLQMFNLFFMNQRATQADEDDQPTNHVVARAVLQLFFIRDDKTIMGGSKTLTDLLIDDMKFLCCCGAPSLKYLASVNPDLSLEDQSKLPVISSMVLELIGQLQGPYFMQFTTISQNSARQRQHFCKSILAWDTLHVMAEKLEIDLHEEYQIYDCFKSEDGTNQEAMLPISSWVYFYKLKAMLEIVLRGIELGVYKAWELQAAYWYAAYLNDFLDAHISRLQKINKSRMDTILSIPKRLKKLKAGEKKQKLKAAYQDKMEAEFPLLQQTFERLKYLQFESNISRLMMERQRAALSIFHALDLLKFPKQARASEAMLFALQMKPFASVGVPAPPNYGDFNAERSEITTTLKNELKSNATLIAITRYFQHIQDIGEKAGSLIQYVVKGIESGDMDGDSFALCKSESIQWYRDLEASNNTQTIVMKVLQRKLQDKAFVKQCLAGEKRIEITRKGYHRHYPICKIA</sequence>
<evidence type="ECO:0000256" key="3">
    <source>
        <dbReference type="ARBA" id="ARBA00022490"/>
    </source>
</evidence>
<gene>
    <name evidence="6" type="ORF">KUCA_T00000688001</name>
</gene>
<comment type="subcellular location">
    <subcellularLocation>
        <location evidence="1">Cytoplasm</location>
    </subcellularLocation>
</comment>
<dbReference type="GO" id="GO:0031417">
    <property type="term" value="C:NatC complex"/>
    <property type="evidence" value="ECO:0007669"/>
    <property type="project" value="InterPro"/>
</dbReference>
<dbReference type="HOGENOM" id="CLU_022669_1_0_1"/>
<dbReference type="Pfam" id="PF04112">
    <property type="entry name" value="Mak10"/>
    <property type="match status" value="1"/>
</dbReference>
<keyword evidence="7" id="KW-1185">Reference proteome</keyword>
<dbReference type="PANTHER" id="PTHR21373">
    <property type="entry name" value="GLUCOSE REPRESSIBLE PROTEIN MAK10"/>
    <property type="match status" value="1"/>
</dbReference>
<proteinExistence type="inferred from homology"/>
<evidence type="ECO:0000256" key="1">
    <source>
        <dbReference type="ARBA" id="ARBA00004496"/>
    </source>
</evidence>
<reference evidence="6" key="2">
    <citation type="submission" date="2014-02" db="EMBL/GenBank/DDBJ databases">
        <title>Complete DNA sequence of /Kuraishia capsulata/ illustrates novel genomic features among budding yeasts (/Saccharomycotina/).</title>
        <authorList>
            <person name="Morales L."/>
            <person name="Noel B."/>
            <person name="Porcel B."/>
            <person name="Marcet-Houben M."/>
            <person name="Hullo M-F."/>
            <person name="Sacerdot C."/>
            <person name="Tekaia F."/>
            <person name="Leh-Louis V."/>
            <person name="Despons L."/>
            <person name="Khanna V."/>
            <person name="Aury J-M."/>
            <person name="Barbe V."/>
            <person name="Couloux A."/>
            <person name="Labadie K."/>
            <person name="Pelletier E."/>
            <person name="Souciet J-L."/>
            <person name="Boekhout T."/>
            <person name="Gabaldon T."/>
            <person name="Wincker P."/>
            <person name="Dujon B."/>
        </authorList>
    </citation>
    <scope>NUCLEOTIDE SEQUENCE</scope>
    <source>
        <strain evidence="6">CBS 1993</strain>
    </source>
</reference>
<dbReference type="STRING" id="1382522.W6MJQ0"/>
<dbReference type="PANTHER" id="PTHR21373:SF0">
    <property type="entry name" value="N-ALPHA-ACETYLTRANSFERASE 35, NATC AUXILIARY SUBUNIT"/>
    <property type="match status" value="1"/>
</dbReference>
<dbReference type="InterPro" id="IPR007244">
    <property type="entry name" value="Naa35_N"/>
</dbReference>
<evidence type="ECO:0000313" key="7">
    <source>
        <dbReference type="Proteomes" id="UP000019384"/>
    </source>
</evidence>
<keyword evidence="3" id="KW-0963">Cytoplasm</keyword>
<organism evidence="6 7">
    <name type="scientific">Kuraishia capsulata CBS 1993</name>
    <dbReference type="NCBI Taxonomy" id="1382522"/>
    <lineage>
        <taxon>Eukaryota</taxon>
        <taxon>Fungi</taxon>
        <taxon>Dikarya</taxon>
        <taxon>Ascomycota</taxon>
        <taxon>Saccharomycotina</taxon>
        <taxon>Pichiomycetes</taxon>
        <taxon>Pichiales</taxon>
        <taxon>Pichiaceae</taxon>
        <taxon>Kuraishia</taxon>
    </lineage>
</organism>
<name>W6MJQ0_9ASCO</name>
<dbReference type="AlphaFoldDB" id="W6MJQ0"/>